<accession>A0AAV0HTP6</accession>
<comment type="caution">
    <text evidence="2">The sequence shown here is derived from an EMBL/GenBank/DDBJ whole genome shotgun (WGS) entry which is preliminary data.</text>
</comment>
<reference evidence="2" key="1">
    <citation type="submission" date="2022-08" db="EMBL/GenBank/DDBJ databases">
        <authorList>
            <person name="Gutierrez-Valencia J."/>
        </authorList>
    </citation>
    <scope>NUCLEOTIDE SEQUENCE</scope>
</reference>
<organism evidence="2 3">
    <name type="scientific">Linum tenue</name>
    <dbReference type="NCBI Taxonomy" id="586396"/>
    <lineage>
        <taxon>Eukaryota</taxon>
        <taxon>Viridiplantae</taxon>
        <taxon>Streptophyta</taxon>
        <taxon>Embryophyta</taxon>
        <taxon>Tracheophyta</taxon>
        <taxon>Spermatophyta</taxon>
        <taxon>Magnoliopsida</taxon>
        <taxon>eudicotyledons</taxon>
        <taxon>Gunneridae</taxon>
        <taxon>Pentapetalae</taxon>
        <taxon>rosids</taxon>
        <taxon>fabids</taxon>
        <taxon>Malpighiales</taxon>
        <taxon>Linaceae</taxon>
        <taxon>Linum</taxon>
    </lineage>
</organism>
<evidence type="ECO:0000313" key="3">
    <source>
        <dbReference type="Proteomes" id="UP001154282"/>
    </source>
</evidence>
<dbReference type="EMBL" id="CAMGYJ010000003">
    <property type="protein sequence ID" value="CAI0388665.1"/>
    <property type="molecule type" value="Genomic_DNA"/>
</dbReference>
<evidence type="ECO:0000256" key="1">
    <source>
        <dbReference type="SAM" id="MobiDB-lite"/>
    </source>
</evidence>
<feature type="region of interest" description="Disordered" evidence="1">
    <location>
        <begin position="1"/>
        <end position="22"/>
    </location>
</feature>
<evidence type="ECO:0000313" key="2">
    <source>
        <dbReference type="EMBL" id="CAI0388665.1"/>
    </source>
</evidence>
<keyword evidence="3" id="KW-1185">Reference proteome</keyword>
<proteinExistence type="predicted"/>
<gene>
    <name evidence="2" type="ORF">LITE_LOCUS5917</name>
</gene>
<protein>
    <submittedName>
        <fullName evidence="2">Uncharacterized protein</fullName>
    </submittedName>
</protein>
<dbReference type="Proteomes" id="UP001154282">
    <property type="component" value="Unassembled WGS sequence"/>
</dbReference>
<name>A0AAV0HTP6_9ROSI</name>
<dbReference type="AlphaFoldDB" id="A0AAV0HTP6"/>
<sequence length="71" mass="7848">MILVPSPKSSSSSESEHSTIPSSNITLADSSTLRVRLLKTLYALLEFEYPKNTDSSDLASNFPRLSLVFRT</sequence>